<gene>
    <name evidence="1" type="ORF">I4F81_004294</name>
</gene>
<name>A0ACC3BVI3_PYRYE</name>
<dbReference type="EMBL" id="CM020618">
    <property type="protein sequence ID" value="KAK1861714.1"/>
    <property type="molecule type" value="Genomic_DNA"/>
</dbReference>
<reference evidence="1" key="1">
    <citation type="submission" date="2019-11" db="EMBL/GenBank/DDBJ databases">
        <title>Nori genome reveals adaptations in red seaweeds to the harsh intertidal environment.</title>
        <authorList>
            <person name="Wang D."/>
            <person name="Mao Y."/>
        </authorList>
    </citation>
    <scope>NUCLEOTIDE SEQUENCE</scope>
    <source>
        <tissue evidence="1">Gametophyte</tissue>
    </source>
</reference>
<protein>
    <submittedName>
        <fullName evidence="1">Uncharacterized protein</fullName>
    </submittedName>
</protein>
<dbReference type="Proteomes" id="UP000798662">
    <property type="component" value="Chromosome 1"/>
</dbReference>
<proteinExistence type="predicted"/>
<evidence type="ECO:0000313" key="1">
    <source>
        <dbReference type="EMBL" id="KAK1861714.1"/>
    </source>
</evidence>
<evidence type="ECO:0000313" key="2">
    <source>
        <dbReference type="Proteomes" id="UP000798662"/>
    </source>
</evidence>
<accession>A0ACC3BVI3</accession>
<organism evidence="1 2">
    <name type="scientific">Pyropia yezoensis</name>
    <name type="common">Susabi-nori</name>
    <name type="synonym">Porphyra yezoensis</name>
    <dbReference type="NCBI Taxonomy" id="2788"/>
    <lineage>
        <taxon>Eukaryota</taxon>
        <taxon>Rhodophyta</taxon>
        <taxon>Bangiophyceae</taxon>
        <taxon>Bangiales</taxon>
        <taxon>Bangiaceae</taxon>
        <taxon>Pyropia</taxon>
    </lineage>
</organism>
<comment type="caution">
    <text evidence="1">The sequence shown here is derived from an EMBL/GenBank/DDBJ whole genome shotgun (WGS) entry which is preliminary data.</text>
</comment>
<sequence length="132" mass="14109">MDVAIMVNDAWEELAPSAIAHCWAKTDVLGANPTMDLLRLHGEYRRTFRSVSDDVDAILDLMQGTSLGNEGLAGLDDVAQRAVVEEWIEIEERPAGVVGAADTVVQDMDAAGGDVADSADTSCQLSKKHDPV</sequence>
<keyword evidence="2" id="KW-1185">Reference proteome</keyword>